<gene>
    <name evidence="2" type="ORF">ACFPB0_12340</name>
</gene>
<comment type="caution">
    <text evidence="2">The sequence shown here is derived from an EMBL/GenBank/DDBJ whole genome shotgun (WGS) entry which is preliminary data.</text>
</comment>
<reference evidence="3" key="1">
    <citation type="journal article" date="2019" name="Int. J. Syst. Evol. Microbiol.">
        <title>The Global Catalogue of Microorganisms (GCM) 10K type strain sequencing project: providing services to taxonomists for standard genome sequencing and annotation.</title>
        <authorList>
            <consortium name="The Broad Institute Genomics Platform"/>
            <consortium name="The Broad Institute Genome Sequencing Center for Infectious Disease"/>
            <person name="Wu L."/>
            <person name="Ma J."/>
        </authorList>
    </citation>
    <scope>NUCLEOTIDE SEQUENCE [LARGE SCALE GENOMIC DNA]</scope>
    <source>
        <strain evidence="3">CCUG 62981</strain>
    </source>
</reference>
<feature type="compositionally biased region" description="Polar residues" evidence="1">
    <location>
        <begin position="12"/>
        <end position="23"/>
    </location>
</feature>
<evidence type="ECO:0000256" key="1">
    <source>
        <dbReference type="SAM" id="MobiDB-lite"/>
    </source>
</evidence>
<protein>
    <submittedName>
        <fullName evidence="2">Uncharacterized protein</fullName>
    </submittedName>
</protein>
<dbReference type="EMBL" id="JBHSGQ010000007">
    <property type="protein sequence ID" value="MFC4726083.1"/>
    <property type="molecule type" value="Genomic_DNA"/>
</dbReference>
<evidence type="ECO:0000313" key="2">
    <source>
        <dbReference type="EMBL" id="MFC4726083.1"/>
    </source>
</evidence>
<feature type="region of interest" description="Disordered" evidence="1">
    <location>
        <begin position="1"/>
        <end position="23"/>
    </location>
</feature>
<evidence type="ECO:0000313" key="3">
    <source>
        <dbReference type="Proteomes" id="UP001596024"/>
    </source>
</evidence>
<dbReference type="RefSeq" id="WP_371395242.1">
    <property type="nucleotide sequence ID" value="NZ_CP163422.1"/>
</dbReference>
<accession>A0ABV9NGB3</accession>
<organism evidence="2 3">
    <name type="scientific">Glycocaulis abyssi</name>
    <dbReference type="NCBI Taxonomy" id="1433403"/>
    <lineage>
        <taxon>Bacteria</taxon>
        <taxon>Pseudomonadati</taxon>
        <taxon>Pseudomonadota</taxon>
        <taxon>Alphaproteobacteria</taxon>
        <taxon>Maricaulales</taxon>
        <taxon>Maricaulaceae</taxon>
        <taxon>Glycocaulis</taxon>
    </lineage>
</organism>
<keyword evidence="3" id="KW-1185">Reference proteome</keyword>
<sequence>MKFPRLSRYRTGGTTNNMNLSVPLTRTPGGRVYRYSPNTDAHPRHFVIGNIALDVPLTDLLRARMKHDPHIPSTVCPYSGMVADDAAFTHPEDKKAALELVKHEAAQDIRDAMSQMLKDTFKGSKTFKFTPGHRSAPKPRPRFTRRDLMRELICDHCGRDYGVFAIGLYCPDCGAPNLRLHFAREAELVDDQVSLAEEIEADSEELAYRLLGNAHEDVLTAFEATLKAVYQHGKSAAGENPQLKVGNDFQNVERAIKRYGELGLNPFLDLTDAEIAALKLNIQKRHIIGHNLGVIDDRFATHAEDSKIGETVHLVGEDIRQFAAISQKVVNTLDAWLGGSPSPTIDQSPPLLTVKEPVMKPDDPKNLIGMDLQLSLLARKVAVWVAEQDADGRRSFVDTQKLQGAFKDIGESELVEAIAELETDGFAQMSRAHGSGLPNFRPTLDLYLTFDRPAFGCDPIADTVTVAELALAGPDSVNAEQIFEQTGWDDRRFNPAFEYLASQVPEGRVSKAFGSKFAVGFFHMLPEDRVRIKRFIAILKG</sequence>
<proteinExistence type="predicted"/>
<dbReference type="Proteomes" id="UP001596024">
    <property type="component" value="Unassembled WGS sequence"/>
</dbReference>
<name>A0ABV9NGB3_9PROT</name>